<evidence type="ECO:0000313" key="1">
    <source>
        <dbReference type="EMBL" id="KAJ8688271.1"/>
    </source>
</evidence>
<comment type="caution">
    <text evidence="1">The sequence shown here is derived from an EMBL/GenBank/DDBJ whole genome shotgun (WGS) entry which is preliminary data.</text>
</comment>
<dbReference type="EMBL" id="CM056741">
    <property type="protein sequence ID" value="KAJ8688271.1"/>
    <property type="molecule type" value="Genomic_DNA"/>
</dbReference>
<gene>
    <name evidence="1" type="ORF">QAD02_024066</name>
</gene>
<dbReference type="Proteomes" id="UP001239111">
    <property type="component" value="Chromosome 1"/>
</dbReference>
<reference evidence="1" key="1">
    <citation type="submission" date="2023-04" db="EMBL/GenBank/DDBJ databases">
        <title>A chromosome-level genome assembly of the parasitoid wasp Eretmocerus hayati.</title>
        <authorList>
            <person name="Zhong Y."/>
            <person name="Liu S."/>
            <person name="Liu Y."/>
        </authorList>
    </citation>
    <scope>NUCLEOTIDE SEQUENCE</scope>
    <source>
        <strain evidence="1">ZJU_SS_LIU_2023</strain>
    </source>
</reference>
<evidence type="ECO:0000313" key="2">
    <source>
        <dbReference type="Proteomes" id="UP001239111"/>
    </source>
</evidence>
<keyword evidence="2" id="KW-1185">Reference proteome</keyword>
<sequence length="722" mass="82637">MNETLRKRRLRQHLYKKFVKKIRLSSCENTPRVSEPVEKVNVGESAKLFCDSSKTTTVPEFHEKPVVEALQFSSAGNHEENITRPSSSSEDRRELKCKTLENENADESCQDGGSLRFNQSDLSTENEPEDDLQFILADTLREWALECNVVHAHLDSLLKKLKPFFPNLPVCHKTLLKKNSVSMFPVKKFNESDKSDDSEFLYIGIKKSLQMTVKPSLHPLKVLKLQFNFDGLSPYKSSAKELWIGQGKIFTEDDKIIYDPFIIEVWCGNGKPKSPALFLEDFVKDLNELLKDGILIDGELFEVEIHCFICDRPARAYIKVIISHSGFFSCERCYVAGCKPRTTSIFPGADYLLRTDEAFRLGLDMYHHQGVSPLVDIKKLNMILHFVSEFMHLGPLGITKKLMLSWTTSNSGFKGVKLPNQDIDLISKRLENMSNRVPSEFQRSTRNLGAIAKWNATEYRFELLYAGAFVLKNVLPKEQYMHFMLFFVASRILSSDELISKYLPQARVYMENFSKLFLPLYGEDSQALNPHTLSHLADDVENLKCNLSRLSAFPFENKLSWVKQQLKCGYKPMEQLSFKIENYLKNNKGPKIYTDEVYYSRKKPKDNKVLIDRVTFNHSTVSLNLANSTVMMKNGDVIHVLEMYSSSKISGEVLLKGEKLKIVGDAFTYPMKSSCLGIYEVKDQCGDEGVYSLSDMKTKMVRISIPESRFGPKEDYVIPLLH</sequence>
<name>A0ACC2PZU1_9HYME</name>
<protein>
    <submittedName>
        <fullName evidence="1">Uncharacterized protein</fullName>
    </submittedName>
</protein>
<accession>A0ACC2PZU1</accession>
<proteinExistence type="predicted"/>
<organism evidence="1 2">
    <name type="scientific">Eretmocerus hayati</name>
    <dbReference type="NCBI Taxonomy" id="131215"/>
    <lineage>
        <taxon>Eukaryota</taxon>
        <taxon>Metazoa</taxon>
        <taxon>Ecdysozoa</taxon>
        <taxon>Arthropoda</taxon>
        <taxon>Hexapoda</taxon>
        <taxon>Insecta</taxon>
        <taxon>Pterygota</taxon>
        <taxon>Neoptera</taxon>
        <taxon>Endopterygota</taxon>
        <taxon>Hymenoptera</taxon>
        <taxon>Apocrita</taxon>
        <taxon>Proctotrupomorpha</taxon>
        <taxon>Chalcidoidea</taxon>
        <taxon>Aphelinidae</taxon>
        <taxon>Aphelininae</taxon>
        <taxon>Eretmocerus</taxon>
    </lineage>
</organism>